<feature type="region of interest" description="Disordered" evidence="1">
    <location>
        <begin position="17"/>
        <end position="38"/>
    </location>
</feature>
<accession>A0AAD5T4B6</accession>
<evidence type="ECO:0000313" key="2">
    <source>
        <dbReference type="EMBL" id="KAJ3124193.1"/>
    </source>
</evidence>
<reference evidence="2" key="1">
    <citation type="submission" date="2020-05" db="EMBL/GenBank/DDBJ databases">
        <title>Phylogenomic resolution of chytrid fungi.</title>
        <authorList>
            <person name="Stajich J.E."/>
            <person name="Amses K."/>
            <person name="Simmons R."/>
            <person name="Seto K."/>
            <person name="Myers J."/>
            <person name="Bonds A."/>
            <person name="Quandt C.A."/>
            <person name="Barry K."/>
            <person name="Liu P."/>
            <person name="Grigoriev I."/>
            <person name="Longcore J.E."/>
            <person name="James T.Y."/>
        </authorList>
    </citation>
    <scope>NUCLEOTIDE SEQUENCE</scope>
    <source>
        <strain evidence="2">JEL0513</strain>
    </source>
</reference>
<feature type="region of interest" description="Disordered" evidence="1">
    <location>
        <begin position="175"/>
        <end position="207"/>
    </location>
</feature>
<feature type="compositionally biased region" description="Low complexity" evidence="1">
    <location>
        <begin position="127"/>
        <end position="137"/>
    </location>
</feature>
<protein>
    <submittedName>
        <fullName evidence="2">Uncharacterized protein</fullName>
    </submittedName>
</protein>
<dbReference type="AlphaFoldDB" id="A0AAD5T4B6"/>
<gene>
    <name evidence="2" type="ORF">HK100_011321</name>
</gene>
<proteinExistence type="predicted"/>
<name>A0AAD5T4B6_9FUNG</name>
<dbReference type="EMBL" id="JADGJH010000688">
    <property type="protein sequence ID" value="KAJ3124193.1"/>
    <property type="molecule type" value="Genomic_DNA"/>
</dbReference>
<keyword evidence="3" id="KW-1185">Reference proteome</keyword>
<evidence type="ECO:0000313" key="3">
    <source>
        <dbReference type="Proteomes" id="UP001211907"/>
    </source>
</evidence>
<organism evidence="2 3">
    <name type="scientific">Physocladia obscura</name>
    <dbReference type="NCBI Taxonomy" id="109957"/>
    <lineage>
        <taxon>Eukaryota</taxon>
        <taxon>Fungi</taxon>
        <taxon>Fungi incertae sedis</taxon>
        <taxon>Chytridiomycota</taxon>
        <taxon>Chytridiomycota incertae sedis</taxon>
        <taxon>Chytridiomycetes</taxon>
        <taxon>Chytridiales</taxon>
        <taxon>Chytriomycetaceae</taxon>
        <taxon>Physocladia</taxon>
    </lineage>
</organism>
<feature type="compositionally biased region" description="Polar residues" evidence="1">
    <location>
        <begin position="191"/>
        <end position="207"/>
    </location>
</feature>
<sequence>MDIWVNDFSSALPLLSPKTSPSKILSPPFLPPSPPQLSKEQMKLLKLQQKQSELQDMAHMARSISQYKMYNSNFYSVPSSPSFPSGTLLATNTAVYLSPPQPQPLSLSRSGSSGFYPPQTRKSRSVNSNNNNNNNSNYGKKYPAQSPSIISATIPGLNPAAPSFSANSGLNPTAASFGGKPMSRSRAYRPRNNNPQVVINSETTTIF</sequence>
<feature type="compositionally biased region" description="Low complexity" evidence="1">
    <location>
        <begin position="104"/>
        <end position="114"/>
    </location>
</feature>
<feature type="region of interest" description="Disordered" evidence="1">
    <location>
        <begin position="100"/>
        <end position="144"/>
    </location>
</feature>
<comment type="caution">
    <text evidence="2">The sequence shown here is derived from an EMBL/GenBank/DDBJ whole genome shotgun (WGS) entry which is preliminary data.</text>
</comment>
<dbReference type="Proteomes" id="UP001211907">
    <property type="component" value="Unassembled WGS sequence"/>
</dbReference>
<evidence type="ECO:0000256" key="1">
    <source>
        <dbReference type="SAM" id="MobiDB-lite"/>
    </source>
</evidence>